<feature type="compositionally biased region" description="Low complexity" evidence="4">
    <location>
        <begin position="981"/>
        <end position="1004"/>
    </location>
</feature>
<gene>
    <name evidence="6" type="ORF">BMF94_5948</name>
</gene>
<evidence type="ECO:0000313" key="6">
    <source>
        <dbReference type="EMBL" id="POY71023.1"/>
    </source>
</evidence>
<feature type="region of interest" description="Disordered" evidence="4">
    <location>
        <begin position="425"/>
        <end position="446"/>
    </location>
</feature>
<feature type="region of interest" description="Disordered" evidence="4">
    <location>
        <begin position="913"/>
        <end position="1086"/>
    </location>
</feature>
<protein>
    <recommendedName>
        <fullName evidence="5">GAR domain-containing protein</fullName>
    </recommendedName>
</protein>
<reference evidence="6 7" key="1">
    <citation type="journal article" date="2018" name="Front. Microbiol.">
        <title>Prospects for Fungal Bioremediation of Acidic Radioactive Waste Sites: Characterization and Genome Sequence of Rhodotorula taiwanensis MD1149.</title>
        <authorList>
            <person name="Tkavc R."/>
            <person name="Matrosova V.Y."/>
            <person name="Grichenko O.E."/>
            <person name="Gostincar C."/>
            <person name="Volpe R.P."/>
            <person name="Klimenkova P."/>
            <person name="Gaidamakova E.K."/>
            <person name="Zhou C.E."/>
            <person name="Stewart B.J."/>
            <person name="Lyman M.G."/>
            <person name="Malfatti S.A."/>
            <person name="Rubinfeld B."/>
            <person name="Courtot M."/>
            <person name="Singh J."/>
            <person name="Dalgard C.L."/>
            <person name="Hamilton T."/>
            <person name="Frey K.G."/>
            <person name="Gunde-Cimerman N."/>
            <person name="Dugan L."/>
            <person name="Daly M.J."/>
        </authorList>
    </citation>
    <scope>NUCLEOTIDE SEQUENCE [LARGE SCALE GENOMIC DNA]</scope>
    <source>
        <strain evidence="6 7">MD1149</strain>
    </source>
</reference>
<evidence type="ECO:0000256" key="2">
    <source>
        <dbReference type="ARBA" id="ARBA00022490"/>
    </source>
</evidence>
<feature type="compositionally biased region" description="Basic and acidic residues" evidence="4">
    <location>
        <begin position="949"/>
        <end position="966"/>
    </location>
</feature>
<organism evidence="6 7">
    <name type="scientific">Rhodotorula taiwanensis</name>
    <dbReference type="NCBI Taxonomy" id="741276"/>
    <lineage>
        <taxon>Eukaryota</taxon>
        <taxon>Fungi</taxon>
        <taxon>Dikarya</taxon>
        <taxon>Basidiomycota</taxon>
        <taxon>Pucciniomycotina</taxon>
        <taxon>Microbotryomycetes</taxon>
        <taxon>Sporidiobolales</taxon>
        <taxon>Sporidiobolaceae</taxon>
        <taxon>Rhodotorula</taxon>
    </lineage>
</organism>
<dbReference type="EMBL" id="PJQD01000088">
    <property type="protein sequence ID" value="POY71023.1"/>
    <property type="molecule type" value="Genomic_DNA"/>
</dbReference>
<feature type="domain" description="GAR" evidence="5">
    <location>
        <begin position="1073"/>
        <end position="1159"/>
    </location>
</feature>
<dbReference type="GO" id="GO:0008017">
    <property type="term" value="F:microtubule binding"/>
    <property type="evidence" value="ECO:0007669"/>
    <property type="project" value="InterPro"/>
</dbReference>
<accession>A0A2S5B2L1</accession>
<dbReference type="SUPFAM" id="SSF143575">
    <property type="entry name" value="GAS2 domain-like"/>
    <property type="match status" value="1"/>
</dbReference>
<feature type="compositionally biased region" description="Low complexity" evidence="4">
    <location>
        <begin position="917"/>
        <end position="948"/>
    </location>
</feature>
<comment type="caution">
    <text evidence="6">The sequence shown here is derived from an EMBL/GenBank/DDBJ whole genome shotgun (WGS) entry which is preliminary data.</text>
</comment>
<dbReference type="PROSITE" id="PS51460">
    <property type="entry name" value="GAR"/>
    <property type="match status" value="1"/>
</dbReference>
<dbReference type="Proteomes" id="UP000237144">
    <property type="component" value="Unassembled WGS sequence"/>
</dbReference>
<dbReference type="OrthoDB" id="10017054at2759"/>
<dbReference type="Gene3D" id="3.30.920.20">
    <property type="entry name" value="Gas2-like domain"/>
    <property type="match status" value="1"/>
</dbReference>
<feature type="region of interest" description="Disordered" evidence="4">
    <location>
        <begin position="1206"/>
        <end position="1263"/>
    </location>
</feature>
<keyword evidence="3" id="KW-0206">Cytoskeleton</keyword>
<dbReference type="AlphaFoldDB" id="A0A2S5B2L1"/>
<name>A0A2S5B2L1_9BASI</name>
<keyword evidence="7" id="KW-1185">Reference proteome</keyword>
<dbReference type="STRING" id="741276.A0A2S5B2L1"/>
<comment type="subcellular location">
    <subcellularLocation>
        <location evidence="1">Cytoplasm</location>
        <location evidence="1">Cytoskeleton</location>
    </subcellularLocation>
</comment>
<feature type="compositionally biased region" description="Basic and acidic residues" evidence="4">
    <location>
        <begin position="1030"/>
        <end position="1048"/>
    </location>
</feature>
<keyword evidence="2" id="KW-0963">Cytoplasm</keyword>
<dbReference type="InterPro" id="IPR036534">
    <property type="entry name" value="GAR_dom_sf"/>
</dbReference>
<dbReference type="GO" id="GO:0005856">
    <property type="term" value="C:cytoskeleton"/>
    <property type="evidence" value="ECO:0007669"/>
    <property type="project" value="UniProtKB-SubCell"/>
</dbReference>
<proteinExistence type="predicted"/>
<evidence type="ECO:0000259" key="5">
    <source>
        <dbReference type="PROSITE" id="PS51460"/>
    </source>
</evidence>
<evidence type="ECO:0000313" key="7">
    <source>
        <dbReference type="Proteomes" id="UP000237144"/>
    </source>
</evidence>
<sequence length="1263" mass="137734">MAQGALAGSEVLELTSFVEKKAWIDDRIQFLSTQSPVDVASPLPPATAAISKGELEAWWTEHDRIEKEVEAYDMGDLARMRAFAHKSKQALSPRDTDLIEITLSTIFAIDKLLHLLRHRRRSLALLRFRLQWESALELAWSRHKRIVEVDLPTLLGYIRDAGTVDSLASEVASSLSRSVSLSASTSSRSLSASTSSRDLSASGGSSRNRDQLIALARSTLETDIRTLTNSIVPAAAAALDELIDATPSPLPSPFLDEQDRLESATSALNGLDRFVDDLLRQSIAAEGIRASVATSSQDAADLTKDASVVTSAGVVDQAILQGLTARLATLDERLDDIQSDLRQLPRPRHPAIPEQVEANADLAERLTILHQTVAASRNLAQEAVSAYERRFDVTSEVLAVLEDIRSRAARLRRFLGAQSDVSIDEAGSGEQLSDRAHLRNASPPHAVTRGNFAGVEDDIEAAARAASTVIRLVNRARDAGVSTELVQTLKQASADLAAQSQHAASALDVVRTRQDDADRRAERTCALQSAHQRLDDVSSELEAELERALWASGASKEAGHNPSHKACSLPDIDVLLPATSFGFSADDDEVLAATQVALDRLHAHRDLVDRARQQSAAIDDVLREMDGIRSRLWTPASTSPDDLSSLEKRFSRLRDDLHTRVPFLAGDPTESTFREVNLEAHDARVREHLNESTAVLAASLAQRLAEAETRVAGGRDATSAFDIFSPVPAEMTAALDASAGDDEERTLGLLERLDTLMTTRWLAPETAQLPQSSDVLVFEGRVKACRAAFDSVYPLEHVDDFQWVDPRTTRQRLETAETIVVRLRPLAEFANELSRTDAALSDLLVHVDDIAVDGRSSKRTTCEPSDVAALTAHALVNLRRASETCAEDRRVQVALQRVETTYHSLLDMLSHMGRPNSSLSSHSGRSSRSLQHTERASSAASIRHAISPRADDSLRPRSEATSERSARAAVSEEEVPGLPPGGEFRTPRANRARTSAATSTTVTPFSFDTPGHRTDRHLAGSRTRTPAARLFHDVARDRLVTPRPESRRPNASPPQLSLSSRSARKSSVRTPLNPSKARRQSLRHASSSTLQAAVSAVMQQLPFVSIEVADGRLTEESGVYLIGGRTCFLRLLASKQVMVRVGGGWLELSQFIITHFNKDDVLTVSPSRNLQLSHSAGQSPGTDRLGLSLSASLRSIDEYLRTAEVSPARRTNVPDSSSKARRRPVVRSPDVVSEPDNGTLRKSTLARSTDGRKPRPKLPVWRP</sequence>
<evidence type="ECO:0000256" key="3">
    <source>
        <dbReference type="ARBA" id="ARBA00023212"/>
    </source>
</evidence>
<dbReference type="Pfam" id="PF02187">
    <property type="entry name" value="GAS2"/>
    <property type="match status" value="1"/>
</dbReference>
<evidence type="ECO:0000256" key="4">
    <source>
        <dbReference type="SAM" id="MobiDB-lite"/>
    </source>
</evidence>
<dbReference type="InterPro" id="IPR003108">
    <property type="entry name" value="GAR_dom"/>
</dbReference>
<evidence type="ECO:0000256" key="1">
    <source>
        <dbReference type="ARBA" id="ARBA00004245"/>
    </source>
</evidence>